<proteinExistence type="predicted"/>
<sequence length="149" mass="17369">MKRRSLWSRPAESHDRPLLERSYRVDQIKVALGYEGGFGVDSNGSSGGLLLLWKDNCSEDIGRVVTESWEENGPSVSIEDLRAKLERYAVNLTGWSMTRFGKTRKQIEEKNREIEFLYKRCKKDGIMQRIKSLERSVESLMENDELYWC</sequence>
<name>A0A5C7H7P1_9ROSI</name>
<keyword evidence="2" id="KW-1185">Reference proteome</keyword>
<dbReference type="OrthoDB" id="1305855at2759"/>
<protein>
    <submittedName>
        <fullName evidence="1">Uncharacterized protein</fullName>
    </submittedName>
</protein>
<reference evidence="2" key="1">
    <citation type="journal article" date="2019" name="Gigascience">
        <title>De novo genome assembly of the endangered Acer yangbiense, a plant species with extremely small populations endemic to Yunnan Province, China.</title>
        <authorList>
            <person name="Yang J."/>
            <person name="Wariss H.M."/>
            <person name="Tao L."/>
            <person name="Zhang R."/>
            <person name="Yun Q."/>
            <person name="Hollingsworth P."/>
            <person name="Dao Z."/>
            <person name="Luo G."/>
            <person name="Guo H."/>
            <person name="Ma Y."/>
            <person name="Sun W."/>
        </authorList>
    </citation>
    <scope>NUCLEOTIDE SEQUENCE [LARGE SCALE GENOMIC DNA]</scope>
    <source>
        <strain evidence="2">cv. Malutang</strain>
    </source>
</reference>
<dbReference type="EMBL" id="VAHF01000010">
    <property type="protein sequence ID" value="TXG52987.1"/>
    <property type="molecule type" value="Genomic_DNA"/>
</dbReference>
<gene>
    <name evidence="1" type="ORF">EZV62_022156</name>
</gene>
<dbReference type="Proteomes" id="UP000323000">
    <property type="component" value="Chromosome 10"/>
</dbReference>
<evidence type="ECO:0000313" key="2">
    <source>
        <dbReference type="Proteomes" id="UP000323000"/>
    </source>
</evidence>
<comment type="caution">
    <text evidence="1">The sequence shown here is derived from an EMBL/GenBank/DDBJ whole genome shotgun (WGS) entry which is preliminary data.</text>
</comment>
<dbReference type="AlphaFoldDB" id="A0A5C7H7P1"/>
<evidence type="ECO:0000313" key="1">
    <source>
        <dbReference type="EMBL" id="TXG52987.1"/>
    </source>
</evidence>
<organism evidence="1 2">
    <name type="scientific">Acer yangbiense</name>
    <dbReference type="NCBI Taxonomy" id="1000413"/>
    <lineage>
        <taxon>Eukaryota</taxon>
        <taxon>Viridiplantae</taxon>
        <taxon>Streptophyta</taxon>
        <taxon>Embryophyta</taxon>
        <taxon>Tracheophyta</taxon>
        <taxon>Spermatophyta</taxon>
        <taxon>Magnoliopsida</taxon>
        <taxon>eudicotyledons</taxon>
        <taxon>Gunneridae</taxon>
        <taxon>Pentapetalae</taxon>
        <taxon>rosids</taxon>
        <taxon>malvids</taxon>
        <taxon>Sapindales</taxon>
        <taxon>Sapindaceae</taxon>
        <taxon>Hippocastanoideae</taxon>
        <taxon>Acereae</taxon>
        <taxon>Acer</taxon>
    </lineage>
</organism>
<accession>A0A5C7H7P1</accession>